<evidence type="ECO:0000256" key="4">
    <source>
        <dbReference type="ARBA" id="ARBA00022475"/>
    </source>
</evidence>
<dbReference type="Pfam" id="PF00137">
    <property type="entry name" value="ATP-synt_C"/>
    <property type="match status" value="1"/>
</dbReference>
<evidence type="ECO:0000256" key="9">
    <source>
        <dbReference type="ARBA" id="ARBA00023065"/>
    </source>
</evidence>
<dbReference type="InterPro" id="IPR000454">
    <property type="entry name" value="ATP_synth_F0_csu"/>
</dbReference>
<comment type="subunit">
    <text evidence="14">F-type ATPases have 2 components, F(1) - the catalytic core - and F(0) - the membrane proton channel. F(1) has five subunits: alpha(3), beta(3), gamma(1), delta(1), epsilon(1). F(0) has three main subunits: a(1), b(2) and c(10-14). The alpha and beta chains form an alternating ring which encloses part of the gamma chain. F(1) is attached to F(0) by a central stalk formed by the gamma and epsilon chains, while a peripheral stalk is formed by the delta and b chains.</text>
</comment>
<protein>
    <recommendedName>
        <fullName evidence="14">ATP synthase subunit c</fullName>
    </recommendedName>
    <alternativeName>
        <fullName evidence="14">ATP synthase F(0) sector subunit c</fullName>
    </alternativeName>
    <alternativeName>
        <fullName evidence="14">F-type ATPase subunit c</fullName>
        <shortName evidence="14">F-ATPase subunit c</shortName>
    </alternativeName>
    <alternativeName>
        <fullName evidence="14">Lipid-binding protein</fullName>
    </alternativeName>
</protein>
<evidence type="ECO:0000313" key="16">
    <source>
        <dbReference type="EMBL" id="ABG57472.1"/>
    </source>
</evidence>
<sequence>MLNSILLDGLALAGAGIGAGVAALAAGLGIGRIGSSAVESIARQPSESGKIQTAMLIAAALIEGVALFGVVVCLLIALA</sequence>
<organism evidence="16 17">
    <name type="scientific">Cytophaga hutchinsonii (strain ATCC 33406 / DSM 1761 / CIP 103989 / NBRC 15051 / NCIMB 9469 / D465)</name>
    <dbReference type="NCBI Taxonomy" id="269798"/>
    <lineage>
        <taxon>Bacteria</taxon>
        <taxon>Pseudomonadati</taxon>
        <taxon>Bacteroidota</taxon>
        <taxon>Cytophagia</taxon>
        <taxon>Cytophagales</taxon>
        <taxon>Cytophagaceae</taxon>
        <taxon>Cytophaga</taxon>
    </lineage>
</organism>
<dbReference type="FunFam" id="1.20.20.10:FF:000004">
    <property type="entry name" value="ATP synthase subunit c"/>
    <property type="match status" value="1"/>
</dbReference>
<dbReference type="Gene3D" id="1.20.20.10">
    <property type="entry name" value="F1F0 ATP synthase subunit C"/>
    <property type="match status" value="1"/>
</dbReference>
<dbReference type="GO" id="GO:0046933">
    <property type="term" value="F:proton-transporting ATP synthase activity, rotational mechanism"/>
    <property type="evidence" value="ECO:0007669"/>
    <property type="project" value="UniProtKB-UniRule"/>
</dbReference>
<accession>A0A6N4SMH8</accession>
<dbReference type="InterPro" id="IPR035921">
    <property type="entry name" value="F/V-ATP_Csub_sf"/>
</dbReference>
<feature type="transmembrane region" description="Helical" evidence="14">
    <location>
        <begin position="54"/>
        <end position="78"/>
    </location>
</feature>
<reference evidence="16 17" key="1">
    <citation type="journal article" date="2007" name="Appl. Environ. Microbiol.">
        <title>Genome sequence of the cellulolytic gliding bacterium Cytophaga hutchinsonii.</title>
        <authorList>
            <person name="Xie G."/>
            <person name="Bruce D.C."/>
            <person name="Challacombe J.F."/>
            <person name="Chertkov O."/>
            <person name="Detter J.C."/>
            <person name="Gilna P."/>
            <person name="Han C.S."/>
            <person name="Lucas S."/>
            <person name="Misra M."/>
            <person name="Myers G.L."/>
            <person name="Richardson P."/>
            <person name="Tapia R."/>
            <person name="Thayer N."/>
            <person name="Thompson L.S."/>
            <person name="Brettin T.S."/>
            <person name="Henrissat B."/>
            <person name="Wilson D.B."/>
            <person name="McBride M.J."/>
        </authorList>
    </citation>
    <scope>NUCLEOTIDE SEQUENCE [LARGE SCALE GENOMIC DNA]</scope>
    <source>
        <strain evidence="17">ATCC 33406 / DSM 1761 / CIP 103989 / NBRC 15051 / NCIMB 9469 / D465</strain>
    </source>
</reference>
<keyword evidence="11 14" id="KW-0472">Membrane</keyword>
<dbReference type="Proteomes" id="UP000001822">
    <property type="component" value="Chromosome"/>
</dbReference>
<feature type="transmembrane region" description="Helical" evidence="14">
    <location>
        <begin position="12"/>
        <end position="33"/>
    </location>
</feature>
<dbReference type="CDD" id="cd18121">
    <property type="entry name" value="ATP-synt_Fo_c"/>
    <property type="match status" value="1"/>
</dbReference>
<evidence type="ECO:0000256" key="3">
    <source>
        <dbReference type="ARBA" id="ARBA00022448"/>
    </source>
</evidence>
<gene>
    <name evidence="14 16" type="primary">atpE</name>
    <name evidence="16" type="ordered locus">CHU_0180</name>
</gene>
<dbReference type="OrthoDB" id="5383454at2"/>
<evidence type="ECO:0000256" key="14">
    <source>
        <dbReference type="HAMAP-Rule" id="MF_01396"/>
    </source>
</evidence>
<dbReference type="PROSITE" id="PS00605">
    <property type="entry name" value="ATPASE_C"/>
    <property type="match status" value="1"/>
</dbReference>
<name>A0A6N4SMH8_CYTH3</name>
<feature type="site" description="Reversibly protonated during proton transport" evidence="14">
    <location>
        <position position="63"/>
    </location>
</feature>
<evidence type="ECO:0000256" key="12">
    <source>
        <dbReference type="ARBA" id="ARBA00023310"/>
    </source>
</evidence>
<dbReference type="GO" id="GO:0005886">
    <property type="term" value="C:plasma membrane"/>
    <property type="evidence" value="ECO:0007669"/>
    <property type="project" value="UniProtKB-SubCell"/>
</dbReference>
<dbReference type="GO" id="GO:0016787">
    <property type="term" value="F:hydrolase activity"/>
    <property type="evidence" value="ECO:0007669"/>
    <property type="project" value="UniProtKB-KW"/>
</dbReference>
<evidence type="ECO:0000256" key="7">
    <source>
        <dbReference type="ARBA" id="ARBA00022781"/>
    </source>
</evidence>
<dbReference type="InterPro" id="IPR020537">
    <property type="entry name" value="ATP_synth_F0_csu_DDCD_BS"/>
</dbReference>
<dbReference type="AlphaFoldDB" id="A0A6N4SMH8"/>
<dbReference type="InterPro" id="IPR038662">
    <property type="entry name" value="ATP_synth_F0_csu_sf"/>
</dbReference>
<evidence type="ECO:0000256" key="10">
    <source>
        <dbReference type="ARBA" id="ARBA00023121"/>
    </source>
</evidence>
<keyword evidence="16" id="KW-0378">Hydrolase</keyword>
<evidence type="ECO:0000256" key="5">
    <source>
        <dbReference type="ARBA" id="ARBA00022547"/>
    </source>
</evidence>
<comment type="subcellular location">
    <subcellularLocation>
        <location evidence="14">Cell inner membrane</location>
        <topology evidence="14">Multi-pass membrane protein</topology>
    </subcellularLocation>
    <subcellularLocation>
        <location evidence="1">Membrane</location>
        <topology evidence="1">Multi-pass membrane protein</topology>
    </subcellularLocation>
</comment>
<dbReference type="GO" id="GO:0033177">
    <property type="term" value="C:proton-transporting two-sector ATPase complex, proton-transporting domain"/>
    <property type="evidence" value="ECO:0007669"/>
    <property type="project" value="InterPro"/>
</dbReference>
<evidence type="ECO:0000256" key="6">
    <source>
        <dbReference type="ARBA" id="ARBA00022692"/>
    </source>
</evidence>
<evidence type="ECO:0000256" key="11">
    <source>
        <dbReference type="ARBA" id="ARBA00023136"/>
    </source>
</evidence>
<keyword evidence="8 14" id="KW-1133">Transmembrane helix</keyword>
<keyword evidence="17" id="KW-1185">Reference proteome</keyword>
<feature type="domain" description="V-ATPase proteolipid subunit C-like" evidence="15">
    <location>
        <begin position="14"/>
        <end position="76"/>
    </location>
</feature>
<dbReference type="PRINTS" id="PR00124">
    <property type="entry name" value="ATPASEC"/>
</dbReference>
<dbReference type="GO" id="GO:0045259">
    <property type="term" value="C:proton-transporting ATP synthase complex"/>
    <property type="evidence" value="ECO:0007669"/>
    <property type="project" value="UniProtKB-KW"/>
</dbReference>
<dbReference type="RefSeq" id="WP_011583588.1">
    <property type="nucleotide sequence ID" value="NC_008255.1"/>
</dbReference>
<keyword evidence="14" id="KW-0997">Cell inner membrane</keyword>
<evidence type="ECO:0000256" key="2">
    <source>
        <dbReference type="ARBA" id="ARBA00006704"/>
    </source>
</evidence>
<evidence type="ECO:0000256" key="13">
    <source>
        <dbReference type="ARBA" id="ARBA00025198"/>
    </source>
</evidence>
<dbReference type="SUPFAM" id="SSF81333">
    <property type="entry name" value="F1F0 ATP synthase subunit C"/>
    <property type="match status" value="1"/>
</dbReference>
<keyword evidence="10 14" id="KW-0446">Lipid-binding</keyword>
<comment type="function">
    <text evidence="13 14">F(1)F(0) ATP synthase produces ATP from ADP in the presence of a proton or sodium gradient. F-type ATPases consist of two structural domains, F(1) containing the extramembraneous catalytic core and F(0) containing the membrane proton channel, linked together by a central stalk and a peripheral stalk. During catalysis, ATP synthesis in the catalytic domain of F(1) is coupled via a rotary mechanism of the central stalk subunits to proton translocation.</text>
</comment>
<keyword evidence="7 14" id="KW-0375">Hydrogen ion transport</keyword>
<proteinExistence type="inferred from homology"/>
<evidence type="ECO:0000313" key="17">
    <source>
        <dbReference type="Proteomes" id="UP000001822"/>
    </source>
</evidence>
<dbReference type="InterPro" id="IPR005953">
    <property type="entry name" value="ATP_synth_csu_bac/chlpt"/>
</dbReference>
<keyword evidence="4 14" id="KW-1003">Cell membrane</keyword>
<evidence type="ECO:0000256" key="1">
    <source>
        <dbReference type="ARBA" id="ARBA00004141"/>
    </source>
</evidence>
<dbReference type="KEGG" id="chu:CHU_0180"/>
<comment type="function">
    <text evidence="14">Key component of the F(0) channel; it plays a direct role in translocation across the membrane. A homomeric c-ring of between 10-14 subunits forms the central stalk rotor element with the F(1) delta and epsilon subunits.</text>
</comment>
<dbReference type="GO" id="GO:0008289">
    <property type="term" value="F:lipid binding"/>
    <property type="evidence" value="ECO:0007669"/>
    <property type="project" value="UniProtKB-KW"/>
</dbReference>
<dbReference type="EMBL" id="CP000383">
    <property type="protein sequence ID" value="ABG57472.1"/>
    <property type="molecule type" value="Genomic_DNA"/>
</dbReference>
<keyword evidence="12 14" id="KW-0066">ATP synthesis</keyword>
<dbReference type="HAMAP" id="MF_01396">
    <property type="entry name" value="ATP_synth_c_bact"/>
    <property type="match status" value="1"/>
</dbReference>
<evidence type="ECO:0000256" key="8">
    <source>
        <dbReference type="ARBA" id="ARBA00022989"/>
    </source>
</evidence>
<dbReference type="InterPro" id="IPR002379">
    <property type="entry name" value="ATPase_proteolipid_c-like_dom"/>
</dbReference>
<keyword evidence="5 14" id="KW-0138">CF(0)</keyword>
<keyword evidence="6 14" id="KW-0812">Transmembrane</keyword>
<dbReference type="NCBIfam" id="TIGR01260">
    <property type="entry name" value="ATP_synt_c"/>
    <property type="match status" value="1"/>
</dbReference>
<keyword evidence="3 14" id="KW-0813">Transport</keyword>
<comment type="similarity">
    <text evidence="2 14">Belongs to the ATPase C chain family.</text>
</comment>
<keyword evidence="9 14" id="KW-0406">Ion transport</keyword>
<evidence type="ECO:0000259" key="15">
    <source>
        <dbReference type="Pfam" id="PF00137"/>
    </source>
</evidence>